<gene>
    <name evidence="2" type="ORF">PCOR1329_LOCUS53724</name>
</gene>
<evidence type="ECO:0000313" key="2">
    <source>
        <dbReference type="EMBL" id="CAK0866570.1"/>
    </source>
</evidence>
<comment type="caution">
    <text evidence="2">The sequence shown here is derived from an EMBL/GenBank/DDBJ whole genome shotgun (WGS) entry which is preliminary data.</text>
</comment>
<organism evidence="2 3">
    <name type="scientific">Prorocentrum cordatum</name>
    <dbReference type="NCBI Taxonomy" id="2364126"/>
    <lineage>
        <taxon>Eukaryota</taxon>
        <taxon>Sar</taxon>
        <taxon>Alveolata</taxon>
        <taxon>Dinophyceae</taxon>
        <taxon>Prorocentrales</taxon>
        <taxon>Prorocentraceae</taxon>
        <taxon>Prorocentrum</taxon>
    </lineage>
</organism>
<reference evidence="2" key="1">
    <citation type="submission" date="2023-10" db="EMBL/GenBank/DDBJ databases">
        <authorList>
            <person name="Chen Y."/>
            <person name="Shah S."/>
            <person name="Dougan E. K."/>
            <person name="Thang M."/>
            <person name="Chan C."/>
        </authorList>
    </citation>
    <scope>NUCLEOTIDE SEQUENCE [LARGE SCALE GENOMIC DNA]</scope>
</reference>
<protein>
    <recommendedName>
        <fullName evidence="4">Subtilisin</fullName>
    </recommendedName>
</protein>
<evidence type="ECO:0000256" key="1">
    <source>
        <dbReference type="SAM" id="MobiDB-lite"/>
    </source>
</evidence>
<feature type="compositionally biased region" description="Low complexity" evidence="1">
    <location>
        <begin position="264"/>
        <end position="286"/>
    </location>
</feature>
<keyword evidence="3" id="KW-1185">Reference proteome</keyword>
<evidence type="ECO:0008006" key="4">
    <source>
        <dbReference type="Google" id="ProtNLM"/>
    </source>
</evidence>
<dbReference type="EMBL" id="CAUYUJ010016549">
    <property type="protein sequence ID" value="CAK0866570.1"/>
    <property type="molecule type" value="Genomic_DNA"/>
</dbReference>
<feature type="region of interest" description="Disordered" evidence="1">
    <location>
        <begin position="248"/>
        <end position="305"/>
    </location>
</feature>
<accession>A0ABN9V1W8</accession>
<feature type="compositionally biased region" description="Basic residues" evidence="1">
    <location>
        <begin position="287"/>
        <end position="296"/>
    </location>
</feature>
<proteinExistence type="predicted"/>
<dbReference type="Proteomes" id="UP001189429">
    <property type="component" value="Unassembled WGS sequence"/>
</dbReference>
<name>A0ABN9V1W8_9DINO</name>
<evidence type="ECO:0000313" key="3">
    <source>
        <dbReference type="Proteomes" id="UP001189429"/>
    </source>
</evidence>
<sequence length="305" mass="30514">MDVAVLEAALASRGEAASSPPLRAGAAPFVPQGFAEAAEESDGLGEQAAAVLAALDVVAVENMLELNEMLAFGTEEFDEEPVQGFEINDGMPMAMQRVGCFTVGFEGKQQDLDGIADPTFMKAVADDGELQFGGGAAAPLAPGLALGASLHSASLDGGADPLRGGGASLPGGGVGPLGEAPPKGAHCTLAGCGAAAPLAPGLALGASLDGGVDPLRGESLPGGGVGPLGEAPPRGAYTALVVQEEIVNPTGRGHRETGRRRGAVRGARGAGSRRTSRARTSSSRGSRSARRWRSGRARSSSTMRP</sequence>